<dbReference type="Pfam" id="PF02518">
    <property type="entry name" value="HATPase_c"/>
    <property type="match status" value="1"/>
</dbReference>
<feature type="transmembrane region" description="Helical" evidence="10">
    <location>
        <begin position="142"/>
        <end position="162"/>
    </location>
</feature>
<dbReference type="InterPro" id="IPR011712">
    <property type="entry name" value="Sig_transdc_His_kin_sub3_dim/P"/>
</dbReference>
<dbReference type="AlphaFoldDB" id="A0A2T0SAV5"/>
<dbReference type="InterPro" id="IPR036890">
    <property type="entry name" value="HATPase_C_sf"/>
</dbReference>
<evidence type="ECO:0000313" key="13">
    <source>
        <dbReference type="Proteomes" id="UP000239209"/>
    </source>
</evidence>
<keyword evidence="7" id="KW-0067">ATP-binding</keyword>
<evidence type="ECO:0000256" key="3">
    <source>
        <dbReference type="ARBA" id="ARBA00022553"/>
    </source>
</evidence>
<evidence type="ECO:0000259" key="11">
    <source>
        <dbReference type="SMART" id="SM00387"/>
    </source>
</evidence>
<evidence type="ECO:0000256" key="6">
    <source>
        <dbReference type="ARBA" id="ARBA00022777"/>
    </source>
</evidence>
<keyword evidence="10" id="KW-1133">Transmembrane helix</keyword>
<evidence type="ECO:0000256" key="1">
    <source>
        <dbReference type="ARBA" id="ARBA00000085"/>
    </source>
</evidence>
<dbReference type="GO" id="GO:0016020">
    <property type="term" value="C:membrane"/>
    <property type="evidence" value="ECO:0007669"/>
    <property type="project" value="InterPro"/>
</dbReference>
<keyword evidence="4" id="KW-0808">Transferase</keyword>
<dbReference type="OrthoDB" id="227596at2"/>
<evidence type="ECO:0000256" key="9">
    <source>
        <dbReference type="SAM" id="Coils"/>
    </source>
</evidence>
<keyword evidence="10" id="KW-0812">Transmembrane</keyword>
<dbReference type="SMART" id="SM00387">
    <property type="entry name" value="HATPase_c"/>
    <property type="match status" value="1"/>
</dbReference>
<sequence>MSLAPRRPDPAVVADVAVSCFIAAVSTWWWHQFPLGGLAYGGLVGAALWWRRRHPLVVLAVVAALSALAAPIEVDGTRLHEGMLLLSLATAEYAVVVHSRTVRAAVGGGFAALLAAAVLVLARPAMGPGWAPISLSALLNALSGLAGYAAVVGAAALSVRIYRQQRATAEDRRAAADRERAQLTRVAVAEERAAIARELHDIVAHSLSVMILQANGGAYALDHDPERARRALHTISATGGDALEEIRNLVQILRGDGDSGTGADHAPPGRVTTVVERARAAGLAVDLVQDGTPPQLTGGVALAVYRIVQESLTNTLKHAGPAPSASVRVRYSARAVDVEVTDDGYGGTPTPGGHGLVGMRERALLFGGTFEAGPVLGGGWRVRARIPSAGEAVPA</sequence>
<feature type="transmembrane region" description="Helical" evidence="10">
    <location>
        <begin position="35"/>
        <end position="51"/>
    </location>
</feature>
<evidence type="ECO:0000313" key="12">
    <source>
        <dbReference type="EMBL" id="PRY30550.1"/>
    </source>
</evidence>
<comment type="catalytic activity">
    <reaction evidence="1">
        <text>ATP + protein L-histidine = ADP + protein N-phospho-L-histidine.</text>
        <dbReference type="EC" id="2.7.13.3"/>
    </reaction>
</comment>
<protein>
    <recommendedName>
        <fullName evidence="2">histidine kinase</fullName>
        <ecNumber evidence="2">2.7.13.3</ecNumber>
    </recommendedName>
</protein>
<dbReference type="SUPFAM" id="SSF55874">
    <property type="entry name" value="ATPase domain of HSP90 chaperone/DNA topoisomerase II/histidine kinase"/>
    <property type="match status" value="1"/>
</dbReference>
<feature type="transmembrane region" description="Helical" evidence="10">
    <location>
        <begin position="104"/>
        <end position="122"/>
    </location>
</feature>
<dbReference type="Gene3D" id="1.20.5.1930">
    <property type="match status" value="1"/>
</dbReference>
<proteinExistence type="predicted"/>
<dbReference type="EMBL" id="PVZG01000004">
    <property type="protein sequence ID" value="PRY30550.1"/>
    <property type="molecule type" value="Genomic_DNA"/>
</dbReference>
<feature type="transmembrane region" description="Helical" evidence="10">
    <location>
        <begin position="56"/>
        <end position="72"/>
    </location>
</feature>
<dbReference type="GO" id="GO:0000155">
    <property type="term" value="F:phosphorelay sensor kinase activity"/>
    <property type="evidence" value="ECO:0007669"/>
    <property type="project" value="InterPro"/>
</dbReference>
<accession>A0A2T0SAV5</accession>
<evidence type="ECO:0000256" key="7">
    <source>
        <dbReference type="ARBA" id="ARBA00022840"/>
    </source>
</evidence>
<evidence type="ECO:0000256" key="10">
    <source>
        <dbReference type="SAM" id="Phobius"/>
    </source>
</evidence>
<dbReference type="RefSeq" id="WP_106126180.1">
    <property type="nucleotide sequence ID" value="NZ_PVZG01000004.1"/>
</dbReference>
<evidence type="ECO:0000256" key="8">
    <source>
        <dbReference type="ARBA" id="ARBA00023012"/>
    </source>
</evidence>
<evidence type="ECO:0000256" key="4">
    <source>
        <dbReference type="ARBA" id="ARBA00022679"/>
    </source>
</evidence>
<feature type="coiled-coil region" evidence="9">
    <location>
        <begin position="159"/>
        <end position="186"/>
    </location>
</feature>
<keyword evidence="6 12" id="KW-0418">Kinase</keyword>
<keyword evidence="3" id="KW-0597">Phosphoprotein</keyword>
<keyword evidence="5" id="KW-0547">Nucleotide-binding</keyword>
<keyword evidence="8" id="KW-0902">Two-component regulatory system</keyword>
<dbReference type="InterPro" id="IPR003594">
    <property type="entry name" value="HATPase_dom"/>
</dbReference>
<feature type="transmembrane region" description="Helical" evidence="10">
    <location>
        <begin position="78"/>
        <end position="97"/>
    </location>
</feature>
<dbReference type="Pfam" id="PF07730">
    <property type="entry name" value="HisKA_3"/>
    <property type="match status" value="1"/>
</dbReference>
<keyword evidence="13" id="KW-1185">Reference proteome</keyword>
<dbReference type="GO" id="GO:0005524">
    <property type="term" value="F:ATP binding"/>
    <property type="evidence" value="ECO:0007669"/>
    <property type="project" value="UniProtKB-KW"/>
</dbReference>
<keyword evidence="10" id="KW-0472">Membrane</keyword>
<dbReference type="CDD" id="cd16917">
    <property type="entry name" value="HATPase_UhpB-NarQ-NarX-like"/>
    <property type="match status" value="1"/>
</dbReference>
<dbReference type="PANTHER" id="PTHR24421">
    <property type="entry name" value="NITRATE/NITRITE SENSOR PROTEIN NARX-RELATED"/>
    <property type="match status" value="1"/>
</dbReference>
<comment type="caution">
    <text evidence="12">The sequence shown here is derived from an EMBL/GenBank/DDBJ whole genome shotgun (WGS) entry which is preliminary data.</text>
</comment>
<reference evidence="12 13" key="1">
    <citation type="submission" date="2018-03" db="EMBL/GenBank/DDBJ databases">
        <title>Genomic Encyclopedia of Archaeal and Bacterial Type Strains, Phase II (KMG-II): from individual species to whole genera.</title>
        <authorList>
            <person name="Goeker M."/>
        </authorList>
    </citation>
    <scope>NUCLEOTIDE SEQUENCE [LARGE SCALE GENOMIC DNA]</scope>
    <source>
        <strain evidence="12 13">DSM 45348</strain>
    </source>
</reference>
<name>A0A2T0SAV5_9ACTN</name>
<feature type="domain" description="Histidine kinase/HSP90-like ATPase" evidence="11">
    <location>
        <begin position="299"/>
        <end position="390"/>
    </location>
</feature>
<evidence type="ECO:0000256" key="5">
    <source>
        <dbReference type="ARBA" id="ARBA00022741"/>
    </source>
</evidence>
<dbReference type="Gene3D" id="3.30.565.10">
    <property type="entry name" value="Histidine kinase-like ATPase, C-terminal domain"/>
    <property type="match status" value="1"/>
</dbReference>
<dbReference type="Proteomes" id="UP000239209">
    <property type="component" value="Unassembled WGS sequence"/>
</dbReference>
<gene>
    <name evidence="12" type="ORF">CLV70_104102</name>
</gene>
<organism evidence="12 13">
    <name type="scientific">Pseudosporangium ferrugineum</name>
    <dbReference type="NCBI Taxonomy" id="439699"/>
    <lineage>
        <taxon>Bacteria</taxon>
        <taxon>Bacillati</taxon>
        <taxon>Actinomycetota</taxon>
        <taxon>Actinomycetes</taxon>
        <taxon>Micromonosporales</taxon>
        <taxon>Micromonosporaceae</taxon>
        <taxon>Pseudosporangium</taxon>
    </lineage>
</organism>
<dbReference type="PANTHER" id="PTHR24421:SF10">
    <property type="entry name" value="NITRATE_NITRITE SENSOR PROTEIN NARQ"/>
    <property type="match status" value="1"/>
</dbReference>
<evidence type="ECO:0000256" key="2">
    <source>
        <dbReference type="ARBA" id="ARBA00012438"/>
    </source>
</evidence>
<dbReference type="InterPro" id="IPR050482">
    <property type="entry name" value="Sensor_HK_TwoCompSys"/>
</dbReference>
<dbReference type="GO" id="GO:0046983">
    <property type="term" value="F:protein dimerization activity"/>
    <property type="evidence" value="ECO:0007669"/>
    <property type="project" value="InterPro"/>
</dbReference>
<dbReference type="EC" id="2.7.13.3" evidence="2"/>
<keyword evidence="9" id="KW-0175">Coiled coil</keyword>